<sequence length="76" mass="8586">GCMLDGRLYPFGHIERTEDCFTCSCSERGMSCCSLLHAPVGFDKKDCKVVFNRKRCDYDVVQKDDPSRLCSSLQAL</sequence>
<evidence type="ECO:0000256" key="1">
    <source>
        <dbReference type="ARBA" id="ARBA00004613"/>
    </source>
</evidence>
<feature type="non-terminal residue" evidence="5">
    <location>
        <position position="76"/>
    </location>
</feature>
<evidence type="ECO:0000313" key="6">
    <source>
        <dbReference type="Proteomes" id="UP000660704"/>
    </source>
</evidence>
<dbReference type="Proteomes" id="UP000660704">
    <property type="component" value="Unassembled WGS sequence"/>
</dbReference>
<comment type="caution">
    <text evidence="5">The sequence shown here is derived from an EMBL/GenBank/DDBJ whole genome shotgun (WGS) entry which is preliminary data.</text>
</comment>
<dbReference type="InterPro" id="IPR008735">
    <property type="entry name" value="PSP94"/>
</dbReference>
<evidence type="ECO:0000256" key="3">
    <source>
        <dbReference type="ARBA" id="ARBA00022525"/>
    </source>
</evidence>
<comment type="similarity">
    <text evidence="2">Belongs to the beta-microseminoprotein family.</text>
</comment>
<accession>A0A851JM40</accession>
<dbReference type="Pfam" id="PF05825">
    <property type="entry name" value="PSP94"/>
    <property type="match status" value="1"/>
</dbReference>
<evidence type="ECO:0000256" key="4">
    <source>
        <dbReference type="ARBA" id="ARBA00023157"/>
    </source>
</evidence>
<keyword evidence="6" id="KW-1185">Reference proteome</keyword>
<proteinExistence type="inferred from homology"/>
<organism evidence="5 6">
    <name type="scientific">Donacobius atricapilla</name>
    <dbReference type="NCBI Taxonomy" id="237420"/>
    <lineage>
        <taxon>Eukaryota</taxon>
        <taxon>Metazoa</taxon>
        <taxon>Chordata</taxon>
        <taxon>Craniata</taxon>
        <taxon>Vertebrata</taxon>
        <taxon>Euteleostomi</taxon>
        <taxon>Archelosauria</taxon>
        <taxon>Archosauria</taxon>
        <taxon>Dinosauria</taxon>
        <taxon>Saurischia</taxon>
        <taxon>Theropoda</taxon>
        <taxon>Coelurosauria</taxon>
        <taxon>Aves</taxon>
        <taxon>Neognathae</taxon>
        <taxon>Neoaves</taxon>
        <taxon>Telluraves</taxon>
        <taxon>Australaves</taxon>
        <taxon>Passeriformes</taxon>
        <taxon>Mimidae</taxon>
        <taxon>Donacobius</taxon>
    </lineage>
</organism>
<comment type="subcellular location">
    <subcellularLocation>
        <location evidence="1">Secreted</location>
    </subcellularLocation>
</comment>
<dbReference type="Gene3D" id="2.10.70.10">
    <property type="entry name" value="Complement Module, domain 1"/>
    <property type="match status" value="1"/>
</dbReference>
<keyword evidence="4" id="KW-1015">Disulfide bond</keyword>
<reference evidence="5" key="1">
    <citation type="submission" date="2019-09" db="EMBL/GenBank/DDBJ databases">
        <title>Bird 10,000 Genomes (B10K) Project - Family phase.</title>
        <authorList>
            <person name="Zhang G."/>
        </authorList>
    </citation>
    <scope>NUCLEOTIDE SEQUENCE</scope>
    <source>
        <strain evidence="5">B10K-DU-001-63</strain>
        <tissue evidence="5">Muscle</tissue>
    </source>
</reference>
<evidence type="ECO:0000313" key="5">
    <source>
        <dbReference type="EMBL" id="NXB76781.1"/>
    </source>
</evidence>
<dbReference type="Gene3D" id="2.20.25.590">
    <property type="match status" value="1"/>
</dbReference>
<protein>
    <submittedName>
        <fullName evidence="5">MSMB protein</fullName>
    </submittedName>
</protein>
<dbReference type="PANTHER" id="PTHR10500">
    <property type="entry name" value="BETA-MICROSEMINOPROTEIN"/>
    <property type="match status" value="1"/>
</dbReference>
<dbReference type="EMBL" id="WBMY01010284">
    <property type="protein sequence ID" value="NXB76781.1"/>
    <property type="molecule type" value="Genomic_DNA"/>
</dbReference>
<dbReference type="AlphaFoldDB" id="A0A851JM40"/>
<keyword evidence="3" id="KW-0964">Secreted</keyword>
<gene>
    <name evidence="5" type="primary">Msmb_0</name>
    <name evidence="5" type="ORF">DONATR_R06007</name>
</gene>
<dbReference type="GO" id="GO:0005576">
    <property type="term" value="C:extracellular region"/>
    <property type="evidence" value="ECO:0007669"/>
    <property type="project" value="UniProtKB-SubCell"/>
</dbReference>
<name>A0A851JM40_9PASS</name>
<dbReference type="PANTHER" id="PTHR10500:SF7">
    <property type="entry name" value="BETA-MICROSEMINOPROTEIN"/>
    <property type="match status" value="1"/>
</dbReference>
<feature type="non-terminal residue" evidence="5">
    <location>
        <position position="1"/>
    </location>
</feature>
<evidence type="ECO:0000256" key="2">
    <source>
        <dbReference type="ARBA" id="ARBA00010352"/>
    </source>
</evidence>